<comment type="similarity">
    <text evidence="11">Belongs to the cytochrome P450 family.</text>
</comment>
<protein>
    <recommendedName>
        <fullName evidence="15">Cytochrome P450</fullName>
    </recommendedName>
</protein>
<dbReference type="GO" id="GO:0020037">
    <property type="term" value="F:heme binding"/>
    <property type="evidence" value="ECO:0007669"/>
    <property type="project" value="InterPro"/>
</dbReference>
<proteinExistence type="inferred from homology"/>
<feature type="binding site" description="axial binding residue" evidence="10">
    <location>
        <position position="433"/>
    </location>
    <ligand>
        <name>heme</name>
        <dbReference type="ChEBI" id="CHEBI:30413"/>
    </ligand>
    <ligandPart>
        <name>Fe</name>
        <dbReference type="ChEBI" id="CHEBI:18248"/>
    </ligandPart>
</feature>
<dbReference type="InterPro" id="IPR001128">
    <property type="entry name" value="Cyt_P450"/>
</dbReference>
<dbReference type="SUPFAM" id="SSF48264">
    <property type="entry name" value="Cytochrome P450"/>
    <property type="match status" value="1"/>
</dbReference>
<dbReference type="Proteomes" id="UP001417504">
    <property type="component" value="Unassembled WGS sequence"/>
</dbReference>
<evidence type="ECO:0000256" key="3">
    <source>
        <dbReference type="ARBA" id="ARBA00022617"/>
    </source>
</evidence>
<dbReference type="PROSITE" id="PS00086">
    <property type="entry name" value="CYTOCHROME_P450"/>
    <property type="match status" value="1"/>
</dbReference>
<keyword evidence="6" id="KW-1133">Transmembrane helix</keyword>
<keyword evidence="7 11" id="KW-0560">Oxidoreductase</keyword>
<feature type="coiled-coil region" evidence="12">
    <location>
        <begin position="305"/>
        <end position="335"/>
    </location>
</feature>
<evidence type="ECO:0000256" key="11">
    <source>
        <dbReference type="RuleBase" id="RU000461"/>
    </source>
</evidence>
<dbReference type="InterPro" id="IPR036396">
    <property type="entry name" value="Cyt_P450_sf"/>
</dbReference>
<dbReference type="InterPro" id="IPR050651">
    <property type="entry name" value="Plant_Cytochrome_P450_Monoox"/>
</dbReference>
<dbReference type="AlphaFoldDB" id="A0AAP0J9I4"/>
<dbReference type="PANTHER" id="PTHR47947:SF26">
    <property type="entry name" value="CYTOCHROME P450"/>
    <property type="match status" value="1"/>
</dbReference>
<keyword evidence="3 10" id="KW-0349">Heme</keyword>
<keyword evidence="5 10" id="KW-0479">Metal-binding</keyword>
<dbReference type="GO" id="GO:0016020">
    <property type="term" value="C:membrane"/>
    <property type="evidence" value="ECO:0007669"/>
    <property type="project" value="UniProtKB-SubCell"/>
</dbReference>
<keyword evidence="8 10" id="KW-0408">Iron</keyword>
<organism evidence="13 14">
    <name type="scientific">Stephania japonica</name>
    <dbReference type="NCBI Taxonomy" id="461633"/>
    <lineage>
        <taxon>Eukaryota</taxon>
        <taxon>Viridiplantae</taxon>
        <taxon>Streptophyta</taxon>
        <taxon>Embryophyta</taxon>
        <taxon>Tracheophyta</taxon>
        <taxon>Spermatophyta</taxon>
        <taxon>Magnoliopsida</taxon>
        <taxon>Ranunculales</taxon>
        <taxon>Menispermaceae</taxon>
        <taxon>Menispermoideae</taxon>
        <taxon>Cissampelideae</taxon>
        <taxon>Stephania</taxon>
    </lineage>
</organism>
<evidence type="ECO:0008006" key="15">
    <source>
        <dbReference type="Google" id="ProtNLM"/>
    </source>
</evidence>
<dbReference type="Gene3D" id="1.10.630.10">
    <property type="entry name" value="Cytochrome P450"/>
    <property type="match status" value="1"/>
</dbReference>
<sequence>MIPIMINYYSYSQPAAYNIQCALLLASLSIFYHILIRRRSSSIHGAKKLPEPDGAWPVIGHLLAFGPHDLWYRKLSDMADKVGPVFKIRLGKRPAVVINNWVVARECFTTNDKTLASRPTSLHSKYMGYNGAMFGFASEGPYLREVNSSIMVELDPWLRALTLNVTLRNIAGKRYYYGGDESEKHCDIEAKRWRETFDRLIHTLRAATVSELFPGWEFMDFMMGVHRRMRKACEDMDLLLSGWLEEHRRKGRNEEEDFVDVMINIDRNNAKLFCEHDVDTVVKATCLDILIAAKDSTSITLLWVISLLLNNRQVLKKVKEELDNQIGIERHAEEEDIQHLPYLQAVVKEALRLYPPSPLSLPHEASNDCIVGGFHVPKGATLITNIWKIQRDPSIWPDPMEFKPERFLTKQAHVDFRGLHYELLPFGSGRRMCVGTNLAAHIVHLTLARLFHEFEIKTPDNAPIDMTEAPDTDLVRTSPISVLIRPRVI</sequence>
<evidence type="ECO:0000313" key="14">
    <source>
        <dbReference type="Proteomes" id="UP001417504"/>
    </source>
</evidence>
<evidence type="ECO:0000256" key="4">
    <source>
        <dbReference type="ARBA" id="ARBA00022692"/>
    </source>
</evidence>
<accession>A0AAP0J9I4</accession>
<dbReference type="EMBL" id="JBBNAE010000004">
    <property type="protein sequence ID" value="KAK9129996.1"/>
    <property type="molecule type" value="Genomic_DNA"/>
</dbReference>
<dbReference type="GO" id="GO:0004497">
    <property type="term" value="F:monooxygenase activity"/>
    <property type="evidence" value="ECO:0007669"/>
    <property type="project" value="UniProtKB-KW"/>
</dbReference>
<dbReference type="PRINTS" id="PR00463">
    <property type="entry name" value="EP450I"/>
</dbReference>
<evidence type="ECO:0000256" key="9">
    <source>
        <dbReference type="ARBA" id="ARBA00023136"/>
    </source>
</evidence>
<evidence type="ECO:0000256" key="1">
    <source>
        <dbReference type="ARBA" id="ARBA00001971"/>
    </source>
</evidence>
<evidence type="ECO:0000256" key="6">
    <source>
        <dbReference type="ARBA" id="ARBA00022989"/>
    </source>
</evidence>
<gene>
    <name evidence="13" type="ORF">Sjap_010483</name>
</gene>
<dbReference type="Pfam" id="PF00067">
    <property type="entry name" value="p450"/>
    <property type="match status" value="2"/>
</dbReference>
<dbReference type="InterPro" id="IPR017972">
    <property type="entry name" value="Cyt_P450_CS"/>
</dbReference>
<reference evidence="13 14" key="1">
    <citation type="submission" date="2024-01" db="EMBL/GenBank/DDBJ databases">
        <title>Genome assemblies of Stephania.</title>
        <authorList>
            <person name="Yang L."/>
        </authorList>
    </citation>
    <scope>NUCLEOTIDE SEQUENCE [LARGE SCALE GENOMIC DNA]</scope>
    <source>
        <strain evidence="13">QJT</strain>
        <tissue evidence="13">Leaf</tissue>
    </source>
</reference>
<keyword evidence="11" id="KW-0503">Monooxygenase</keyword>
<dbReference type="GO" id="GO:0044550">
    <property type="term" value="P:secondary metabolite biosynthetic process"/>
    <property type="evidence" value="ECO:0007669"/>
    <property type="project" value="UniProtKB-ARBA"/>
</dbReference>
<keyword evidence="9" id="KW-0472">Membrane</keyword>
<comment type="cofactor">
    <cofactor evidence="1 10">
        <name>heme</name>
        <dbReference type="ChEBI" id="CHEBI:30413"/>
    </cofactor>
</comment>
<name>A0AAP0J9I4_9MAGN</name>
<evidence type="ECO:0000256" key="2">
    <source>
        <dbReference type="ARBA" id="ARBA00004370"/>
    </source>
</evidence>
<dbReference type="GO" id="GO:0016705">
    <property type="term" value="F:oxidoreductase activity, acting on paired donors, with incorporation or reduction of molecular oxygen"/>
    <property type="evidence" value="ECO:0007669"/>
    <property type="project" value="InterPro"/>
</dbReference>
<dbReference type="PANTHER" id="PTHR47947">
    <property type="entry name" value="CYTOCHROME P450 82C3-RELATED"/>
    <property type="match status" value="1"/>
</dbReference>
<dbReference type="GO" id="GO:0005506">
    <property type="term" value="F:iron ion binding"/>
    <property type="evidence" value="ECO:0007669"/>
    <property type="project" value="InterPro"/>
</dbReference>
<keyword evidence="4" id="KW-0812">Transmembrane</keyword>
<dbReference type="PRINTS" id="PR00385">
    <property type="entry name" value="P450"/>
</dbReference>
<evidence type="ECO:0000313" key="13">
    <source>
        <dbReference type="EMBL" id="KAK9129996.1"/>
    </source>
</evidence>
<comment type="subcellular location">
    <subcellularLocation>
        <location evidence="2">Membrane</location>
    </subcellularLocation>
</comment>
<dbReference type="InterPro" id="IPR002401">
    <property type="entry name" value="Cyt_P450_E_grp-I"/>
</dbReference>
<evidence type="ECO:0000256" key="5">
    <source>
        <dbReference type="ARBA" id="ARBA00022723"/>
    </source>
</evidence>
<keyword evidence="12" id="KW-0175">Coiled coil</keyword>
<dbReference type="FunFam" id="1.10.630.10:FF:000026">
    <property type="entry name" value="Cytochrome P450 82C4"/>
    <property type="match status" value="1"/>
</dbReference>
<evidence type="ECO:0000256" key="12">
    <source>
        <dbReference type="SAM" id="Coils"/>
    </source>
</evidence>
<comment type="caution">
    <text evidence="13">The sequence shown here is derived from an EMBL/GenBank/DDBJ whole genome shotgun (WGS) entry which is preliminary data.</text>
</comment>
<keyword evidence="14" id="KW-1185">Reference proteome</keyword>
<evidence type="ECO:0000256" key="7">
    <source>
        <dbReference type="ARBA" id="ARBA00023002"/>
    </source>
</evidence>
<evidence type="ECO:0000256" key="8">
    <source>
        <dbReference type="ARBA" id="ARBA00023004"/>
    </source>
</evidence>
<evidence type="ECO:0000256" key="10">
    <source>
        <dbReference type="PIRSR" id="PIRSR602401-1"/>
    </source>
</evidence>